<dbReference type="STRING" id="1555112.LIP_1730"/>
<sequence>MTTSRQARPEDEATARELAAALGVPFEPRARSIERWIATGALEAVLVVNRENLVLWVGRPAGREELRPERLFFHPSTSVQRVKALLQGGTDPMVAAMDLRPGMTVLDATLGMGSDAIVSAFSVGPEGRVVGLESVRELAVLVRWGMARYPGPTRPVEESMRRVQVVHADHAAFLAATPQASFDVVYFDPMFREPVAQSSAMAPWRLLADPRPVSPEVIALARRVARRRVVLKERKGSPVFGELGAHRVEGRRSGRVAYGVWEA</sequence>
<name>A0A0K2SKD9_LIMPI</name>
<proteinExistence type="predicted"/>
<keyword evidence="2" id="KW-1185">Reference proteome</keyword>
<dbReference type="InterPro" id="IPR029063">
    <property type="entry name" value="SAM-dependent_MTases_sf"/>
</dbReference>
<evidence type="ECO:0000313" key="2">
    <source>
        <dbReference type="Proteomes" id="UP000065807"/>
    </source>
</evidence>
<evidence type="ECO:0000313" key="1">
    <source>
        <dbReference type="EMBL" id="BAS27576.1"/>
    </source>
</evidence>
<dbReference type="OrthoDB" id="1653798at2"/>
<dbReference type="PANTHER" id="PTHR36112">
    <property type="entry name" value="RIBOSOMAL RNA SMALL SUBUNIT METHYLTRANSFERASE J"/>
    <property type="match status" value="1"/>
</dbReference>
<dbReference type="InterPro" id="IPR007536">
    <property type="entry name" value="16SrRNA_methylTrfase_J"/>
</dbReference>
<gene>
    <name evidence="1" type="ORF">LIP_1730</name>
</gene>
<organism evidence="1 2">
    <name type="scientific">Limnochorda pilosa</name>
    <dbReference type="NCBI Taxonomy" id="1555112"/>
    <lineage>
        <taxon>Bacteria</taxon>
        <taxon>Bacillati</taxon>
        <taxon>Bacillota</taxon>
        <taxon>Limnochordia</taxon>
        <taxon>Limnochordales</taxon>
        <taxon>Limnochordaceae</taxon>
        <taxon>Limnochorda</taxon>
    </lineage>
</organism>
<reference evidence="2" key="2">
    <citation type="journal article" date="2016" name="Int. J. Syst. Evol. Microbiol.">
        <title>Complete genome sequence and cell structure of Limnochorda pilosa, a Gram-negative spore-former within the phylum Firmicutes.</title>
        <authorList>
            <person name="Watanabe M."/>
            <person name="Kojima H."/>
            <person name="Fukui M."/>
        </authorList>
    </citation>
    <scope>NUCLEOTIDE SEQUENCE [LARGE SCALE GENOMIC DNA]</scope>
    <source>
        <strain evidence="2">HC45</strain>
    </source>
</reference>
<accession>A0A0K2SKD9</accession>
<dbReference type="RefSeq" id="WP_158509600.1">
    <property type="nucleotide sequence ID" value="NZ_AP014924.1"/>
</dbReference>
<evidence type="ECO:0008006" key="3">
    <source>
        <dbReference type="Google" id="ProtNLM"/>
    </source>
</evidence>
<dbReference type="Gene3D" id="3.40.50.150">
    <property type="entry name" value="Vaccinia Virus protein VP39"/>
    <property type="match status" value="1"/>
</dbReference>
<dbReference type="Proteomes" id="UP000065807">
    <property type="component" value="Chromosome"/>
</dbReference>
<dbReference type="KEGG" id="lpil:LIP_1730"/>
<reference evidence="2" key="1">
    <citation type="submission" date="2015-07" db="EMBL/GenBank/DDBJ databases">
        <title>Complete genome sequence and phylogenetic analysis of Limnochorda pilosa.</title>
        <authorList>
            <person name="Watanabe M."/>
            <person name="Kojima H."/>
            <person name="Fukui M."/>
        </authorList>
    </citation>
    <scope>NUCLEOTIDE SEQUENCE [LARGE SCALE GENOMIC DNA]</scope>
    <source>
        <strain evidence="2">HC45</strain>
    </source>
</reference>
<dbReference type="AlphaFoldDB" id="A0A0K2SKD9"/>
<protein>
    <recommendedName>
        <fullName evidence="3">SAM-dependent methyltransferase</fullName>
    </recommendedName>
</protein>
<dbReference type="SUPFAM" id="SSF53335">
    <property type="entry name" value="S-adenosyl-L-methionine-dependent methyltransferases"/>
    <property type="match status" value="1"/>
</dbReference>
<dbReference type="Pfam" id="PF04445">
    <property type="entry name" value="SAM_MT"/>
    <property type="match status" value="1"/>
</dbReference>
<dbReference type="EMBL" id="AP014924">
    <property type="protein sequence ID" value="BAS27576.1"/>
    <property type="molecule type" value="Genomic_DNA"/>
</dbReference>
<dbReference type="PATRIC" id="fig|1555112.3.peg.1764"/>
<dbReference type="PANTHER" id="PTHR36112:SF1">
    <property type="entry name" value="RIBOSOMAL RNA SMALL SUBUNIT METHYLTRANSFERASE J"/>
    <property type="match status" value="1"/>
</dbReference>
<dbReference type="GO" id="GO:0008990">
    <property type="term" value="F:rRNA (guanine-N2-)-methyltransferase activity"/>
    <property type="evidence" value="ECO:0007669"/>
    <property type="project" value="InterPro"/>
</dbReference>